<dbReference type="PROSITE" id="PS51379">
    <property type="entry name" value="4FE4S_FER_2"/>
    <property type="match status" value="1"/>
</dbReference>
<protein>
    <submittedName>
        <fullName evidence="2">Epoxyqueuosine reductase</fullName>
    </submittedName>
</protein>
<reference evidence="2" key="1">
    <citation type="submission" date="2021-01" db="EMBL/GenBank/DDBJ databases">
        <title>Description of Breznakiella homolactica.</title>
        <authorList>
            <person name="Song Y."/>
            <person name="Brune A."/>
        </authorList>
    </citation>
    <scope>NUCLEOTIDE SEQUENCE</scope>
    <source>
        <strain evidence="2">RmG30</strain>
    </source>
</reference>
<evidence type="ECO:0000313" key="3">
    <source>
        <dbReference type="Proteomes" id="UP000595917"/>
    </source>
</evidence>
<dbReference type="PANTHER" id="PTHR42827:SF1">
    <property type="entry name" value="IRON-SULFUR CLUSTER-BINDING PROTEIN"/>
    <property type="match status" value="1"/>
</dbReference>
<dbReference type="AlphaFoldDB" id="A0A7T7XQV2"/>
<dbReference type="EMBL" id="CP067089">
    <property type="protein sequence ID" value="QQO10830.1"/>
    <property type="molecule type" value="Genomic_DNA"/>
</dbReference>
<dbReference type="InterPro" id="IPR017896">
    <property type="entry name" value="4Fe4S_Fe-S-bd"/>
</dbReference>
<proteinExistence type="predicted"/>
<name>A0A7T7XQV2_9SPIR</name>
<sequence>MNTATLTEIVKNEVRQRGAKEVGIASIDRFEGAPKGHHPCDYIPGAKSVIVALMPIASGLMGWNSFMADSEMVPEHEIYSRPDGKEQPWSPRTTLRKHIERRCSYEVVNMDLQSISMHTAILLEDFGYRSVYLPTTYGMTLSWPGNFIWDFPKMKSAGGPFSHRHAAVAAGLGQLGRNNLFMTEKHGPRVRLVSIITEAELEPDPQITKPICLGEKCNICVKSCPSKAFSSENILKYNVGETRIEVCTMNKENCRNFYKDSSYGEQCGRECMTSCPLSRKLRKPEL</sequence>
<organism evidence="2 3">
    <name type="scientific">Breznakiella homolactica</name>
    <dbReference type="NCBI Taxonomy" id="2798577"/>
    <lineage>
        <taxon>Bacteria</taxon>
        <taxon>Pseudomonadati</taxon>
        <taxon>Spirochaetota</taxon>
        <taxon>Spirochaetia</taxon>
        <taxon>Spirochaetales</taxon>
        <taxon>Breznakiellaceae</taxon>
        <taxon>Breznakiella</taxon>
    </lineage>
</organism>
<dbReference type="PANTHER" id="PTHR42827">
    <property type="entry name" value="IRON-SULFUR CLUSTER-BINDING PROTEIN-RELATED"/>
    <property type="match status" value="1"/>
</dbReference>
<dbReference type="RefSeq" id="WP_215628135.1">
    <property type="nucleotide sequence ID" value="NZ_CP067089.2"/>
</dbReference>
<gene>
    <name evidence="2" type="ORF">JFL75_07910</name>
</gene>
<evidence type="ECO:0000259" key="1">
    <source>
        <dbReference type="PROSITE" id="PS51379"/>
    </source>
</evidence>
<keyword evidence="3" id="KW-1185">Reference proteome</keyword>
<evidence type="ECO:0000313" key="2">
    <source>
        <dbReference type="EMBL" id="QQO10830.1"/>
    </source>
</evidence>
<dbReference type="Proteomes" id="UP000595917">
    <property type="component" value="Chromosome"/>
</dbReference>
<accession>A0A7T7XQV2</accession>
<feature type="domain" description="4Fe-4S ferredoxin-type" evidence="1">
    <location>
        <begin position="203"/>
        <end position="234"/>
    </location>
</feature>
<dbReference type="KEGG" id="bhc:JFL75_07910"/>